<dbReference type="Proteomes" id="UP001205920">
    <property type="component" value="Unassembled WGS sequence"/>
</dbReference>
<reference evidence="1 2" key="1">
    <citation type="submission" date="2021-01" db="EMBL/GenBank/DDBJ databases">
        <title>Identification and Characterization of Corynebacterium sp.</title>
        <authorList>
            <person name="Luo Q."/>
            <person name="Qu P."/>
            <person name="Chen Q."/>
        </authorList>
    </citation>
    <scope>NUCLEOTIDE SEQUENCE [LARGE SCALE GENOMIC DNA]</scope>
    <source>
        <strain evidence="1 2">MC-18</strain>
    </source>
</reference>
<dbReference type="AlphaFoldDB" id="A0AAW5HY88"/>
<gene>
    <name evidence="1" type="ORF">JMN37_10170</name>
</gene>
<dbReference type="EMBL" id="JAEUWV010000022">
    <property type="protein sequence ID" value="MCO6395327.1"/>
    <property type="molecule type" value="Genomic_DNA"/>
</dbReference>
<keyword evidence="2" id="KW-1185">Reference proteome</keyword>
<evidence type="ECO:0000313" key="2">
    <source>
        <dbReference type="Proteomes" id="UP001205920"/>
    </source>
</evidence>
<sequence length="294" mass="30821">MRLLHCACASSLTVPGAEEVTLPEVPSRSELSFLLDAASSALPHDPTPSLAEIQKSPSVEHLGAPQLAPQRPEERLRVVVSGSDAALSAVLTRLMRTDVMWVEVAYLPTNAASPAAVAWGAGSVDLAVEGPVVPSPCIRTDTGVVVAGSATLSHGDGRSEYVGEIVVDSQQLVMRTGEEPSARFFGQFGARLVPTPDAPGLAASRLVTPLVVPEGRRVDPQRLEGLAGMPLGGMFVKGKTVAPALTDPATVLTGRALQSGGEDITLVVDGVAHPRPLQRVTFYRHLRDIQSVRG</sequence>
<evidence type="ECO:0000313" key="1">
    <source>
        <dbReference type="EMBL" id="MCO6395327.1"/>
    </source>
</evidence>
<organism evidence="1 2">
    <name type="scientific">Corynebacterium lipophilum</name>
    <dbReference type="NCBI Taxonomy" id="2804918"/>
    <lineage>
        <taxon>Bacteria</taxon>
        <taxon>Bacillati</taxon>
        <taxon>Actinomycetota</taxon>
        <taxon>Actinomycetes</taxon>
        <taxon>Mycobacteriales</taxon>
        <taxon>Corynebacteriaceae</taxon>
        <taxon>Corynebacterium</taxon>
    </lineage>
</organism>
<dbReference type="RefSeq" id="WP_252932054.1">
    <property type="nucleotide sequence ID" value="NZ_JAEUWV010000022.1"/>
</dbReference>
<accession>A0AAW5HY88</accession>
<comment type="caution">
    <text evidence="1">The sequence shown here is derived from an EMBL/GenBank/DDBJ whole genome shotgun (WGS) entry which is preliminary data.</text>
</comment>
<proteinExistence type="predicted"/>
<name>A0AAW5HY88_9CORY</name>
<protein>
    <submittedName>
        <fullName evidence="1">Uncharacterized protein</fullName>
    </submittedName>
</protein>